<dbReference type="PANTHER" id="PTHR33116">
    <property type="entry name" value="REVERSE TRANSCRIPTASE ZINC-BINDING DOMAIN-CONTAINING PROTEIN-RELATED-RELATED"/>
    <property type="match status" value="1"/>
</dbReference>
<proteinExistence type="predicted"/>
<accession>A0AAE0CP70</accession>
<keyword evidence="2" id="KW-1185">Reference proteome</keyword>
<evidence type="ECO:0000313" key="2">
    <source>
        <dbReference type="Proteomes" id="UP001280121"/>
    </source>
</evidence>
<dbReference type="PANTHER" id="PTHR33116:SF86">
    <property type="entry name" value="REVERSE TRANSCRIPTASE DOMAIN-CONTAINING PROTEIN"/>
    <property type="match status" value="1"/>
</dbReference>
<dbReference type="AlphaFoldDB" id="A0AAE0CP70"/>
<comment type="caution">
    <text evidence="1">The sequence shown here is derived from an EMBL/GenBank/DDBJ whole genome shotgun (WGS) entry which is preliminary data.</text>
</comment>
<gene>
    <name evidence="1" type="ORF">Ddye_004895</name>
</gene>
<evidence type="ECO:0000313" key="1">
    <source>
        <dbReference type="EMBL" id="KAK2658362.1"/>
    </source>
</evidence>
<dbReference type="EMBL" id="JANJYI010000002">
    <property type="protein sequence ID" value="KAK2658362.1"/>
    <property type="molecule type" value="Genomic_DNA"/>
</dbReference>
<name>A0AAE0CP70_9ROSI</name>
<reference evidence="1" key="1">
    <citation type="journal article" date="2023" name="Plant J.">
        <title>Genome sequences and population genomics provide insights into the demographic history, inbreeding, and mutation load of two 'living fossil' tree species of Dipteronia.</title>
        <authorList>
            <person name="Feng Y."/>
            <person name="Comes H.P."/>
            <person name="Chen J."/>
            <person name="Zhu S."/>
            <person name="Lu R."/>
            <person name="Zhang X."/>
            <person name="Li P."/>
            <person name="Qiu J."/>
            <person name="Olsen K.M."/>
            <person name="Qiu Y."/>
        </authorList>
    </citation>
    <scope>NUCLEOTIDE SEQUENCE</scope>
    <source>
        <strain evidence="1">KIB01</strain>
    </source>
</reference>
<protein>
    <submittedName>
        <fullName evidence="1">Uncharacterized protein</fullName>
    </submittedName>
</protein>
<sequence>MINSTIIILIPKVKNEASLSDFRPVSLYNVIYKIIIQALANRLQDCSKIKNILDDYIVALGQEVNFAESALRFSRYISAGERNYMANLMGVQVVQCHTKCLGLPSFSSRNKRRVFAAIKKRVWNKLKGWNDLLFSIGGKEVPLKVVIQAIPTYVISLFKLPRSLINAP</sequence>
<organism evidence="1 2">
    <name type="scientific">Dipteronia dyeriana</name>
    <dbReference type="NCBI Taxonomy" id="168575"/>
    <lineage>
        <taxon>Eukaryota</taxon>
        <taxon>Viridiplantae</taxon>
        <taxon>Streptophyta</taxon>
        <taxon>Embryophyta</taxon>
        <taxon>Tracheophyta</taxon>
        <taxon>Spermatophyta</taxon>
        <taxon>Magnoliopsida</taxon>
        <taxon>eudicotyledons</taxon>
        <taxon>Gunneridae</taxon>
        <taxon>Pentapetalae</taxon>
        <taxon>rosids</taxon>
        <taxon>malvids</taxon>
        <taxon>Sapindales</taxon>
        <taxon>Sapindaceae</taxon>
        <taxon>Hippocastanoideae</taxon>
        <taxon>Acereae</taxon>
        <taxon>Dipteronia</taxon>
    </lineage>
</organism>
<dbReference type="Proteomes" id="UP001280121">
    <property type="component" value="Unassembled WGS sequence"/>
</dbReference>